<feature type="transmembrane region" description="Helical" evidence="6">
    <location>
        <begin position="46"/>
        <end position="74"/>
    </location>
</feature>
<feature type="transmembrane region" description="Helical" evidence="6">
    <location>
        <begin position="184"/>
        <end position="202"/>
    </location>
</feature>
<dbReference type="GO" id="GO:0005886">
    <property type="term" value="C:plasma membrane"/>
    <property type="evidence" value="ECO:0007669"/>
    <property type="project" value="UniProtKB-SubCell"/>
</dbReference>
<keyword evidence="3 6" id="KW-0812">Transmembrane</keyword>
<evidence type="ECO:0000256" key="5">
    <source>
        <dbReference type="ARBA" id="ARBA00023136"/>
    </source>
</evidence>
<protein>
    <submittedName>
        <fullName evidence="7">Polysaccharide biosynthesis protein</fullName>
    </submittedName>
</protein>
<dbReference type="PANTHER" id="PTHR30250">
    <property type="entry name" value="PST FAMILY PREDICTED COLANIC ACID TRANSPORTER"/>
    <property type="match status" value="1"/>
</dbReference>
<feature type="transmembrane region" description="Helical" evidence="6">
    <location>
        <begin position="315"/>
        <end position="335"/>
    </location>
</feature>
<feature type="transmembrane region" description="Helical" evidence="6">
    <location>
        <begin position="223"/>
        <end position="245"/>
    </location>
</feature>
<comment type="subcellular location">
    <subcellularLocation>
        <location evidence="1">Cell membrane</location>
        <topology evidence="1">Multi-pass membrane protein</topology>
    </subcellularLocation>
</comment>
<reference evidence="7 8" key="1">
    <citation type="submission" date="2019-08" db="EMBL/GenBank/DDBJ databases">
        <authorList>
            <person name="Vazquez-Campos X."/>
        </authorList>
    </citation>
    <scope>NUCLEOTIDE SEQUENCE [LARGE SCALE GENOMIC DNA]</scope>
    <source>
        <strain evidence="7">LFW-283_2</strain>
    </source>
</reference>
<keyword evidence="5 6" id="KW-0472">Membrane</keyword>
<keyword evidence="4 6" id="KW-1133">Transmembrane helix</keyword>
<gene>
    <name evidence="7" type="ORF">LFW2832_01002</name>
</gene>
<name>A0A5E4LTW6_9ARCH</name>
<dbReference type="CDD" id="cd13128">
    <property type="entry name" value="MATE_Wzx_like"/>
    <property type="match status" value="1"/>
</dbReference>
<accession>A0A5E4LTW6</accession>
<feature type="transmembrane region" description="Helical" evidence="6">
    <location>
        <begin position="265"/>
        <end position="294"/>
    </location>
</feature>
<evidence type="ECO:0000256" key="6">
    <source>
        <dbReference type="SAM" id="Phobius"/>
    </source>
</evidence>
<evidence type="ECO:0000256" key="3">
    <source>
        <dbReference type="ARBA" id="ARBA00022692"/>
    </source>
</evidence>
<evidence type="ECO:0000313" key="7">
    <source>
        <dbReference type="EMBL" id="VVC04513.1"/>
    </source>
</evidence>
<dbReference type="Pfam" id="PF13440">
    <property type="entry name" value="Polysacc_synt_3"/>
    <property type="match status" value="1"/>
</dbReference>
<dbReference type="EMBL" id="CABMJJ010000009">
    <property type="protein sequence ID" value="VVC04513.1"/>
    <property type="molecule type" value="Genomic_DNA"/>
</dbReference>
<feature type="transmembrane region" description="Helical" evidence="6">
    <location>
        <begin position="347"/>
        <end position="372"/>
    </location>
</feature>
<feature type="transmembrane region" description="Helical" evidence="6">
    <location>
        <begin position="482"/>
        <end position="505"/>
    </location>
</feature>
<evidence type="ECO:0000313" key="8">
    <source>
        <dbReference type="Proteomes" id="UP000789941"/>
    </source>
</evidence>
<evidence type="ECO:0000256" key="4">
    <source>
        <dbReference type="ARBA" id="ARBA00022989"/>
    </source>
</evidence>
<dbReference type="InterPro" id="IPR050833">
    <property type="entry name" value="Poly_Biosynth_Transport"/>
</dbReference>
<evidence type="ECO:0000256" key="2">
    <source>
        <dbReference type="ARBA" id="ARBA00022475"/>
    </source>
</evidence>
<proteinExistence type="predicted"/>
<evidence type="ECO:0000256" key="1">
    <source>
        <dbReference type="ARBA" id="ARBA00004651"/>
    </source>
</evidence>
<dbReference type="AlphaFoldDB" id="A0A5E4LTW6"/>
<dbReference type="Proteomes" id="UP000789941">
    <property type="component" value="Unassembled WGS sequence"/>
</dbReference>
<feature type="transmembrane region" description="Helical" evidence="6">
    <location>
        <begin position="407"/>
        <end position="425"/>
    </location>
</feature>
<feature type="transmembrane region" description="Helical" evidence="6">
    <location>
        <begin position="15"/>
        <end position="34"/>
    </location>
</feature>
<sequence length="542" mass="59900">MEISQHSKEVAKGSFWGLLGNLIFKLSSFFYTVLIARVASQNDVGLFYLGLSIISLFAVFSDLGLSGSVLRYLPFFEGRNQKSKIKDLIRSSYKIVLVLGLLLSSIIFLSADWIGQVYHNQNLPDTLRIFSAFILIQNIFRLDLSFLQSKGDIKFNQFASNIQNVSKLIFTSVLFYLYGPSVATLILAFILSHVLAILIMFLRIKDLLSQLPKDGAGISKEEFVNEIIPLGILIGIVGAFSLLLASVDRIVMGLIMDPTTVETSLAIYSIATALAISINIFPGAVQGIFFPVVSRIFGKGANNEAISLMQSSQRWSMFITIPIAVVMIIFSSDMLRIFYGVNYQPGWLVLSLFTLGSLFTNLLSVIGFALVANRLVKIELQMSVAATILNILLCVLLVPLFGINGAALAWFISMGAITMMLQYYGKKIFNFTTPSEIYKLLFAGLVAFILALLVKPLIVDLISFIPTLSETGPTQYIISKLIYLAYLGILSLFTGVLFILLSLFLKCFHSEDISLMNSVLRRAFVPQPIVDFAVKVASYGVK</sequence>
<organism evidence="7 8">
    <name type="scientific">Candidatus Bilamarchaeum dharawalense</name>
    <dbReference type="NCBI Taxonomy" id="2885759"/>
    <lineage>
        <taxon>Archaea</taxon>
        <taxon>Candidatus Micrarchaeota</taxon>
        <taxon>Candidatus Micrarchaeia</taxon>
        <taxon>Candidatus Anstonellales</taxon>
        <taxon>Candidatus Bilamarchaeaceae</taxon>
        <taxon>Candidatus Bilamarchaeum</taxon>
    </lineage>
</organism>
<keyword evidence="2" id="KW-1003">Cell membrane</keyword>
<feature type="transmembrane region" description="Helical" evidence="6">
    <location>
        <begin position="437"/>
        <end position="462"/>
    </location>
</feature>
<dbReference type="PANTHER" id="PTHR30250:SF11">
    <property type="entry name" value="O-ANTIGEN TRANSPORTER-RELATED"/>
    <property type="match status" value="1"/>
</dbReference>
<feature type="transmembrane region" description="Helical" evidence="6">
    <location>
        <begin position="95"/>
        <end position="115"/>
    </location>
</feature>
<feature type="transmembrane region" description="Helical" evidence="6">
    <location>
        <begin position="384"/>
        <end position="401"/>
    </location>
</feature>
<comment type="caution">
    <text evidence="7">The sequence shown here is derived from an EMBL/GenBank/DDBJ whole genome shotgun (WGS) entry which is preliminary data.</text>
</comment>